<dbReference type="EMBL" id="DQAY01000045">
    <property type="protein sequence ID" value="HCO22794.1"/>
    <property type="molecule type" value="Genomic_DNA"/>
</dbReference>
<feature type="repeat" description="WD" evidence="1">
    <location>
        <begin position="269"/>
        <end position="310"/>
    </location>
</feature>
<gene>
    <name evidence="4" type="ORF">DIT97_06955</name>
</gene>
<accession>A0A3D3R1R9</accession>
<dbReference type="SMART" id="SM00320">
    <property type="entry name" value="WD40"/>
    <property type="match status" value="7"/>
</dbReference>
<keyword evidence="1" id="KW-0853">WD repeat</keyword>
<feature type="chain" id="PRO_5017732578" evidence="3">
    <location>
        <begin position="30"/>
        <end position="561"/>
    </location>
</feature>
<feature type="repeat" description="WD" evidence="1">
    <location>
        <begin position="355"/>
        <end position="396"/>
    </location>
</feature>
<dbReference type="Pfam" id="PF00400">
    <property type="entry name" value="WD40"/>
    <property type="match status" value="5"/>
</dbReference>
<keyword evidence="3" id="KW-0732">Signal</keyword>
<dbReference type="PANTHER" id="PTHR19846">
    <property type="entry name" value="WD40 REPEAT PROTEIN"/>
    <property type="match status" value="1"/>
</dbReference>
<dbReference type="GO" id="GO:0030621">
    <property type="term" value="F:U4 snRNA binding"/>
    <property type="evidence" value="ECO:0007669"/>
    <property type="project" value="TreeGrafter"/>
</dbReference>
<dbReference type="InterPro" id="IPR015943">
    <property type="entry name" value="WD40/YVTN_repeat-like_dom_sf"/>
</dbReference>
<protein>
    <submittedName>
        <fullName evidence="4">Uncharacterized protein</fullName>
    </submittedName>
</protein>
<dbReference type="InterPro" id="IPR001680">
    <property type="entry name" value="WD40_rpt"/>
</dbReference>
<dbReference type="Proteomes" id="UP000263642">
    <property type="component" value="Unassembled WGS sequence"/>
</dbReference>
<dbReference type="PROSITE" id="PS50082">
    <property type="entry name" value="WD_REPEATS_2"/>
    <property type="match status" value="3"/>
</dbReference>
<evidence type="ECO:0000313" key="4">
    <source>
        <dbReference type="EMBL" id="HCO22794.1"/>
    </source>
</evidence>
<feature type="signal peptide" evidence="3">
    <location>
        <begin position="1"/>
        <end position="29"/>
    </location>
</feature>
<evidence type="ECO:0000256" key="1">
    <source>
        <dbReference type="PROSITE-ProRule" id="PRU00221"/>
    </source>
</evidence>
<proteinExistence type="predicted"/>
<evidence type="ECO:0000256" key="2">
    <source>
        <dbReference type="SAM" id="Coils"/>
    </source>
</evidence>
<dbReference type="PANTHER" id="PTHR19846:SF0">
    <property type="entry name" value="PRE-MRNA PROCESSING FACTOR 4"/>
    <property type="match status" value="1"/>
</dbReference>
<feature type="coiled-coil region" evidence="2">
    <location>
        <begin position="82"/>
        <end position="200"/>
    </location>
</feature>
<reference evidence="4 5" key="1">
    <citation type="journal article" date="2018" name="Nat. Biotechnol.">
        <title>A standardized bacterial taxonomy based on genome phylogeny substantially revises the tree of life.</title>
        <authorList>
            <person name="Parks D.H."/>
            <person name="Chuvochina M."/>
            <person name="Waite D.W."/>
            <person name="Rinke C."/>
            <person name="Skarshewski A."/>
            <person name="Chaumeil P.A."/>
            <person name="Hugenholtz P."/>
        </authorList>
    </citation>
    <scope>NUCLEOTIDE SEQUENCE [LARGE SCALE GENOMIC DNA]</scope>
    <source>
        <strain evidence="4">UBA9375</strain>
    </source>
</reference>
<dbReference type="SUPFAM" id="SSF50978">
    <property type="entry name" value="WD40 repeat-like"/>
    <property type="match status" value="1"/>
</dbReference>
<sequence length="561" mass="62166">MSGLPARRFQFLCLQTVAMLCCATVPATADESVDKTAAAESPLQAVKPILIHGPTQLPTALKFAEQDAAKASKLTDAQAKAVNQITAELKQADSEISKLQAEIQKAKQQIKTETDALKQLQQQLKAISEKKSDDKKTEVQANESAEAAKLKAETLSQELKQLQKQLKMLEQSLPEKQKQQADLKKQLGAAEKMLTDQQKKESQFQEFAELFRKQTPAADPTRFREVAAFSHSRPLYSCKIDANGNYLLAGAQGSAFNRWDLVSAENTELLGHQSWVRRFDVGRSDSLLITGAYEGKIAWWDLESDQPKPQHLVADHKGYVRGVAISPDGTLVATGGNDCLVKLWSVRTAKLVRTLEGHEHQVYNVKFHPSGRWLISGDLRGNLKQWDVETGALVRDFDGSAIYKYDKTFHGHIGGVRGMDISRDGKYFAISGIGEVSNAFAGIGVPTVILFDWATGKRLAIMSPDDNFKGTCWGVRFHPENDFITAVGGNSSGMIWFWKLGEEKPFASEKIKSVPYDLDFHPDGLRMCVACFDKTARLYHLGPETPTELAARTKDKAKKKK</sequence>
<keyword evidence="2" id="KW-0175">Coiled coil</keyword>
<dbReference type="GO" id="GO:0000398">
    <property type="term" value="P:mRNA splicing, via spliceosome"/>
    <property type="evidence" value="ECO:0007669"/>
    <property type="project" value="TreeGrafter"/>
</dbReference>
<dbReference type="Gene3D" id="1.10.287.1490">
    <property type="match status" value="1"/>
</dbReference>
<name>A0A3D3R1R9_9PLAN</name>
<dbReference type="InterPro" id="IPR036322">
    <property type="entry name" value="WD40_repeat_dom_sf"/>
</dbReference>
<comment type="caution">
    <text evidence="4">The sequence shown here is derived from an EMBL/GenBank/DDBJ whole genome shotgun (WGS) entry which is preliminary data.</text>
</comment>
<dbReference type="Gene3D" id="2.130.10.10">
    <property type="entry name" value="YVTN repeat-like/Quinoprotein amine dehydrogenase"/>
    <property type="match status" value="2"/>
</dbReference>
<dbReference type="GO" id="GO:0017070">
    <property type="term" value="F:U6 snRNA binding"/>
    <property type="evidence" value="ECO:0007669"/>
    <property type="project" value="TreeGrafter"/>
</dbReference>
<evidence type="ECO:0000313" key="5">
    <source>
        <dbReference type="Proteomes" id="UP000263642"/>
    </source>
</evidence>
<organism evidence="4 5">
    <name type="scientific">Gimesia maris</name>
    <dbReference type="NCBI Taxonomy" id="122"/>
    <lineage>
        <taxon>Bacteria</taxon>
        <taxon>Pseudomonadati</taxon>
        <taxon>Planctomycetota</taxon>
        <taxon>Planctomycetia</taxon>
        <taxon>Planctomycetales</taxon>
        <taxon>Planctomycetaceae</taxon>
        <taxon>Gimesia</taxon>
    </lineage>
</organism>
<evidence type="ECO:0000256" key="3">
    <source>
        <dbReference type="SAM" id="SignalP"/>
    </source>
</evidence>
<dbReference type="PROSITE" id="PS50294">
    <property type="entry name" value="WD_REPEATS_REGION"/>
    <property type="match status" value="2"/>
</dbReference>
<feature type="repeat" description="WD" evidence="1">
    <location>
        <begin position="313"/>
        <end position="354"/>
    </location>
</feature>
<dbReference type="CDD" id="cd00200">
    <property type="entry name" value="WD40"/>
    <property type="match status" value="1"/>
</dbReference>
<dbReference type="AlphaFoldDB" id="A0A3D3R1R9"/>